<dbReference type="PROSITE" id="PS50092">
    <property type="entry name" value="TSP1"/>
    <property type="match status" value="1"/>
</dbReference>
<keyword evidence="5" id="KW-0325">Glycoprotein</keyword>
<comment type="subcellular location">
    <subcellularLocation>
        <location evidence="1">Secreted</location>
    </subcellularLocation>
</comment>
<dbReference type="OMA" id="HNNDATD"/>
<name>A0A8B7XZ90_ACAPL</name>
<dbReference type="AlphaFoldDB" id="A0A8B7XZ90"/>
<evidence type="ECO:0000256" key="4">
    <source>
        <dbReference type="ARBA" id="ARBA00022737"/>
    </source>
</evidence>
<dbReference type="SMART" id="SM00321">
    <property type="entry name" value="WSC"/>
    <property type="match status" value="3"/>
</dbReference>
<dbReference type="PANTHER" id="PTHR45964:SF5">
    <property type="entry name" value="WSCD FAMILY MEMBER CG9164"/>
    <property type="match status" value="1"/>
</dbReference>
<evidence type="ECO:0000256" key="3">
    <source>
        <dbReference type="ARBA" id="ARBA00022729"/>
    </source>
</evidence>
<keyword evidence="6" id="KW-0245">EGF-like domain</keyword>
<evidence type="ECO:0000259" key="8">
    <source>
        <dbReference type="PROSITE" id="PS51212"/>
    </source>
</evidence>
<dbReference type="InterPro" id="IPR008979">
    <property type="entry name" value="Galactose-bd-like_sf"/>
</dbReference>
<evidence type="ECO:0000259" key="7">
    <source>
        <dbReference type="PROSITE" id="PS50026"/>
    </source>
</evidence>
<dbReference type="SUPFAM" id="SSF82895">
    <property type="entry name" value="TSP-1 type 1 repeat"/>
    <property type="match status" value="1"/>
</dbReference>
<comment type="caution">
    <text evidence="6">Lacks conserved residue(s) required for the propagation of feature annotation.</text>
</comment>
<organism evidence="9 10">
    <name type="scientific">Acanthaster planci</name>
    <name type="common">Crown-of-thorns starfish</name>
    <dbReference type="NCBI Taxonomy" id="133434"/>
    <lineage>
        <taxon>Eukaryota</taxon>
        <taxon>Metazoa</taxon>
        <taxon>Echinodermata</taxon>
        <taxon>Eleutherozoa</taxon>
        <taxon>Asterozoa</taxon>
        <taxon>Asteroidea</taxon>
        <taxon>Valvatacea</taxon>
        <taxon>Valvatida</taxon>
        <taxon>Acanthasteridae</taxon>
        <taxon>Acanthaster</taxon>
    </lineage>
</organism>
<dbReference type="InterPro" id="IPR000884">
    <property type="entry name" value="TSP1_rpt"/>
</dbReference>
<feature type="domain" description="WSC" evidence="8">
    <location>
        <begin position="280"/>
        <end position="397"/>
    </location>
</feature>
<dbReference type="PANTHER" id="PTHR45964">
    <property type="entry name" value="WSCD FAMILY MEMBER CG9164"/>
    <property type="match status" value="1"/>
</dbReference>
<dbReference type="GeneID" id="110976873"/>
<dbReference type="Proteomes" id="UP000694845">
    <property type="component" value="Unplaced"/>
</dbReference>
<feature type="disulfide bond" evidence="6">
    <location>
        <begin position="95"/>
        <end position="112"/>
    </location>
</feature>
<keyword evidence="2" id="KW-0964">Secreted</keyword>
<feature type="domain" description="WSC" evidence="8">
    <location>
        <begin position="183"/>
        <end position="275"/>
    </location>
</feature>
<sequence length="847" mass="92755">MASEYGFVETARFPDCGVGGYGAFLNTTAYSRGECGIRCLMEDDCLSFEWGEENSTCSLFDYAALPHLTPKRGIVFADSVDPKVGEQHPCADDPCLTGNICTEECHPHGYKCQCPPGLQGDTCSDLAPVDGGFSDWGNYSDCSAVCRAVSYRNCSNPWVVADGKDCVGPNTREKSCASQQCNVYPYIGCYKHSQLEANYDVALETSSSDMDIPLCRETCADSGYKLAALKGQNCYCIRSMQAVDIFDESKCTTNCPGDSSQKCGGNTYSSVYSAGISYSGTSYKGCFSGSIQDAMVIQTYTPTVASLPAISNGTTPEPPSTTPGYTGLTVRECMEECRADGYLFASLFNKTTCNCHNSMEGMDMSYSEGACDIECPGGDDQGKYCGGSLGYSTFQMNTEDTEFWTEWFNFDTPWADGHDIETTAEVHDTMPWICANPVDIDCRRFDDVPYDQTGDKFNVECTVEGGINCTQDLQVYYVNVTFNVSDWRLVGIEESYNDTELNCEWVTPTTMAANLTMVNITMGNETVANETMANEVTGNGTMMDTNGTDASNGYLVCNNQTLVLQHNVTINETFSRLTWRMDRMSPQCQDYKFRLKCRNEPEKMIGCFHAGDVNDTFTAAIGLDVGNCSSHCSSLGYPLLGLSSELNRCYCGNSMKNDPAPTSQCFHACGAASYPCGGIAKQSVYYAGDCNLAFGITKNQMSGTPMHNNDATDEYDLWFDALDQSPTIELSNFTNIGVNIPFQLQIDLGHVRSFNRMETKGMYISGIAAMTGVTQFRIGHKLDLNHDTELLTDKQSLTAKVFTVSSVSATTSHTMGQLVTARFVIIYVDDYDMFPGIKLEMYGCTDT</sequence>
<dbReference type="KEGG" id="aplc:110976873"/>
<evidence type="ECO:0000256" key="5">
    <source>
        <dbReference type="ARBA" id="ARBA00023180"/>
    </source>
</evidence>
<feature type="domain" description="EGF-like" evidence="7">
    <location>
        <begin position="86"/>
        <end position="124"/>
    </location>
</feature>
<keyword evidence="9" id="KW-1185">Reference proteome</keyword>
<dbReference type="OrthoDB" id="5973910at2759"/>
<evidence type="ECO:0000256" key="2">
    <source>
        <dbReference type="ARBA" id="ARBA00022525"/>
    </source>
</evidence>
<dbReference type="InterPro" id="IPR025155">
    <property type="entry name" value="WxxW_domain"/>
</dbReference>
<feature type="disulfide bond" evidence="6">
    <location>
        <begin position="114"/>
        <end position="123"/>
    </location>
</feature>
<dbReference type="Gene3D" id="2.60.120.260">
    <property type="entry name" value="Galactose-binding domain-like"/>
    <property type="match status" value="1"/>
</dbReference>
<dbReference type="CDD" id="cd00054">
    <property type="entry name" value="EGF_CA"/>
    <property type="match status" value="1"/>
</dbReference>
<dbReference type="GO" id="GO:0005576">
    <property type="term" value="C:extracellular region"/>
    <property type="evidence" value="ECO:0007669"/>
    <property type="project" value="UniProtKB-SubCell"/>
</dbReference>
<dbReference type="InterPro" id="IPR002889">
    <property type="entry name" value="WSC_carb-bd"/>
</dbReference>
<evidence type="ECO:0000256" key="6">
    <source>
        <dbReference type="PROSITE-ProRule" id="PRU00076"/>
    </source>
</evidence>
<keyword evidence="4" id="KW-0677">Repeat</keyword>
<dbReference type="InterPro" id="IPR000742">
    <property type="entry name" value="EGF"/>
</dbReference>
<dbReference type="SUPFAM" id="SSF49785">
    <property type="entry name" value="Galactose-binding domain-like"/>
    <property type="match status" value="1"/>
</dbReference>
<dbReference type="Gene3D" id="2.10.25.10">
    <property type="entry name" value="Laminin"/>
    <property type="match status" value="1"/>
</dbReference>
<dbReference type="Pfam" id="PF13330">
    <property type="entry name" value="Mucin2_WxxW"/>
    <property type="match status" value="2"/>
</dbReference>
<reference evidence="10" key="1">
    <citation type="submission" date="2025-08" db="UniProtKB">
        <authorList>
            <consortium name="RefSeq"/>
        </authorList>
    </citation>
    <scope>IDENTIFICATION</scope>
</reference>
<dbReference type="Pfam" id="PF01822">
    <property type="entry name" value="WSC"/>
    <property type="match status" value="3"/>
</dbReference>
<evidence type="ECO:0000256" key="1">
    <source>
        <dbReference type="ARBA" id="ARBA00004613"/>
    </source>
</evidence>
<protein>
    <submittedName>
        <fullName evidence="10">Uncharacterized protein LOC110976873</fullName>
    </submittedName>
</protein>
<accession>A0A8B7XZ90</accession>
<dbReference type="SUPFAM" id="SSF57196">
    <property type="entry name" value="EGF/Laminin"/>
    <property type="match status" value="1"/>
</dbReference>
<dbReference type="InterPro" id="IPR036383">
    <property type="entry name" value="TSP1_rpt_sf"/>
</dbReference>
<proteinExistence type="predicted"/>
<dbReference type="InterPro" id="IPR051589">
    <property type="entry name" value="Sialate-O-sulfotransferase"/>
</dbReference>
<evidence type="ECO:0000313" key="10">
    <source>
        <dbReference type="RefSeq" id="XP_022086219.1"/>
    </source>
</evidence>
<keyword evidence="3" id="KW-0732">Signal</keyword>
<dbReference type="PROSITE" id="PS50026">
    <property type="entry name" value="EGF_3"/>
    <property type="match status" value="1"/>
</dbReference>
<dbReference type="Gene3D" id="2.20.100.10">
    <property type="entry name" value="Thrombospondin type-1 (TSP1) repeat"/>
    <property type="match status" value="1"/>
</dbReference>
<dbReference type="RefSeq" id="XP_022086219.1">
    <property type="nucleotide sequence ID" value="XM_022230527.1"/>
</dbReference>
<feature type="domain" description="WSC" evidence="8">
    <location>
        <begin position="601"/>
        <end position="688"/>
    </location>
</feature>
<keyword evidence="6" id="KW-1015">Disulfide bond</keyword>
<dbReference type="PROSITE" id="PS51212">
    <property type="entry name" value="WSC"/>
    <property type="match status" value="3"/>
</dbReference>
<evidence type="ECO:0000313" key="9">
    <source>
        <dbReference type="Proteomes" id="UP000694845"/>
    </source>
</evidence>
<gene>
    <name evidence="10" type="primary">LOC110976873</name>
</gene>
<dbReference type="PROSITE" id="PS00022">
    <property type="entry name" value="EGF_1"/>
    <property type="match status" value="1"/>
</dbReference>